<gene>
    <name evidence="8" type="ORF">PSU4_21320</name>
</gene>
<evidence type="ECO:0000256" key="4">
    <source>
        <dbReference type="ARBA" id="ARBA00022631"/>
    </source>
</evidence>
<evidence type="ECO:0000256" key="3">
    <source>
        <dbReference type="ARBA" id="ARBA00012257"/>
    </source>
</evidence>
<reference evidence="8 9" key="1">
    <citation type="submission" date="2019-07" db="EMBL/GenBank/DDBJ databases">
        <title>Whole genome shotgun sequence of Pseudonocardia sulfidoxydans NBRC 16205.</title>
        <authorList>
            <person name="Hosoyama A."/>
            <person name="Uohara A."/>
            <person name="Ohji S."/>
            <person name="Ichikawa N."/>
        </authorList>
    </citation>
    <scope>NUCLEOTIDE SEQUENCE [LARGE SCALE GENOMIC DNA]</scope>
    <source>
        <strain evidence="8 9">NBRC 16205</strain>
    </source>
</reference>
<evidence type="ECO:0000256" key="5">
    <source>
        <dbReference type="ARBA" id="ARBA00022793"/>
    </source>
</evidence>
<dbReference type="SUPFAM" id="SSF158694">
    <property type="entry name" value="UraD-Like"/>
    <property type="match status" value="1"/>
</dbReference>
<protein>
    <recommendedName>
        <fullName evidence="3">2-oxo-4-hydroxy-4-carboxy-5-ureidoimidazoline decarboxylase</fullName>
        <ecNumber evidence="3">4.1.1.97</ecNumber>
    </recommendedName>
</protein>
<keyword evidence="9" id="KW-1185">Reference proteome</keyword>
<dbReference type="NCBIfam" id="NF010372">
    <property type="entry name" value="PRK13798.1"/>
    <property type="match status" value="1"/>
</dbReference>
<dbReference type="Gene3D" id="1.10.3330.10">
    <property type="entry name" value="Oxo-4-hydroxy-4-carboxy-5-ureidoimidazoline decarboxylase"/>
    <property type="match status" value="1"/>
</dbReference>
<dbReference type="GO" id="GO:0051997">
    <property type="term" value="F:2-oxo-4-hydroxy-4-carboxy-5-ureidoimidazoline decarboxylase activity"/>
    <property type="evidence" value="ECO:0007669"/>
    <property type="project" value="UniProtKB-EC"/>
</dbReference>
<sequence>MTLQLFNDLSSAEAERVLLACCSAPRWARVVAARRPFPSVDALQAAAADALRDSDLDDALDGHPRIGDRVSSGDSAREQAAVSAAGDEVRDALALGNRAYEARFGHVYLVCASGRSAEDLLATLQARLANDPATERKVALGELADINRLRLARLVAS</sequence>
<evidence type="ECO:0000256" key="2">
    <source>
        <dbReference type="ARBA" id="ARBA00004754"/>
    </source>
</evidence>
<proteinExistence type="predicted"/>
<dbReference type="AlphaFoldDB" id="A0A511DJG8"/>
<evidence type="ECO:0000259" key="7">
    <source>
        <dbReference type="Pfam" id="PF09349"/>
    </source>
</evidence>
<dbReference type="RefSeq" id="WP_147105769.1">
    <property type="nucleotide sequence ID" value="NZ_BJVJ01000016.1"/>
</dbReference>
<accession>A0A511DJG8</accession>
<dbReference type="PANTHER" id="PTHR43466:SF1">
    <property type="entry name" value="2-OXO-4-HYDROXY-4-CARBOXY-5-UREIDOIMIDAZOLINE DECARBOXYLASE-RELATED"/>
    <property type="match status" value="1"/>
</dbReference>
<dbReference type="EC" id="4.1.1.97" evidence="3"/>
<keyword evidence="4" id="KW-0659">Purine metabolism</keyword>
<dbReference type="GO" id="GO:0019628">
    <property type="term" value="P:urate catabolic process"/>
    <property type="evidence" value="ECO:0007669"/>
    <property type="project" value="TreeGrafter"/>
</dbReference>
<dbReference type="OrthoDB" id="5243781at2"/>
<evidence type="ECO:0000256" key="1">
    <source>
        <dbReference type="ARBA" id="ARBA00001163"/>
    </source>
</evidence>
<dbReference type="InterPro" id="IPR036778">
    <property type="entry name" value="OHCU_decarboxylase_sf"/>
</dbReference>
<keyword evidence="5" id="KW-0210">Decarboxylase</keyword>
<dbReference type="InterPro" id="IPR018020">
    <property type="entry name" value="OHCU_decarboxylase"/>
</dbReference>
<dbReference type="GO" id="GO:0006144">
    <property type="term" value="P:purine nucleobase metabolic process"/>
    <property type="evidence" value="ECO:0007669"/>
    <property type="project" value="UniProtKB-KW"/>
</dbReference>
<evidence type="ECO:0000313" key="9">
    <source>
        <dbReference type="Proteomes" id="UP000321685"/>
    </source>
</evidence>
<evidence type="ECO:0000313" key="8">
    <source>
        <dbReference type="EMBL" id="GEL23178.1"/>
    </source>
</evidence>
<evidence type="ECO:0000256" key="6">
    <source>
        <dbReference type="ARBA" id="ARBA00023239"/>
    </source>
</evidence>
<dbReference type="Proteomes" id="UP000321685">
    <property type="component" value="Unassembled WGS sequence"/>
</dbReference>
<comment type="catalytic activity">
    <reaction evidence="1">
        <text>5-hydroxy-2-oxo-4-ureido-2,5-dihydro-1H-imidazole-5-carboxylate + H(+) = (S)-allantoin + CO2</text>
        <dbReference type="Rhea" id="RHEA:26301"/>
        <dbReference type="ChEBI" id="CHEBI:15378"/>
        <dbReference type="ChEBI" id="CHEBI:15678"/>
        <dbReference type="ChEBI" id="CHEBI:16526"/>
        <dbReference type="ChEBI" id="CHEBI:58639"/>
        <dbReference type="EC" id="4.1.1.97"/>
    </reaction>
</comment>
<dbReference type="EMBL" id="BJVJ01000016">
    <property type="protein sequence ID" value="GEL23178.1"/>
    <property type="molecule type" value="Genomic_DNA"/>
</dbReference>
<name>A0A511DJG8_9PSEU</name>
<feature type="domain" description="Oxo-4-hydroxy-4-carboxy-5-ureidoimidazoline decarboxylase" evidence="7">
    <location>
        <begin position="7"/>
        <end position="152"/>
    </location>
</feature>
<dbReference type="NCBIfam" id="TIGR03180">
    <property type="entry name" value="UraD_2"/>
    <property type="match status" value="1"/>
</dbReference>
<keyword evidence="6" id="KW-0456">Lyase</keyword>
<comment type="pathway">
    <text evidence="2">Purine metabolism; urate degradation; (S)-allantoin from urate: step 3/3.</text>
</comment>
<dbReference type="InterPro" id="IPR017595">
    <property type="entry name" value="OHCU_decarboxylase-2"/>
</dbReference>
<dbReference type="PANTHER" id="PTHR43466">
    <property type="entry name" value="2-OXO-4-HYDROXY-4-CARBOXY-5-UREIDOIMIDAZOLINE DECARBOXYLASE-RELATED"/>
    <property type="match status" value="1"/>
</dbReference>
<dbReference type="Pfam" id="PF09349">
    <property type="entry name" value="OHCU_decarbox"/>
    <property type="match status" value="1"/>
</dbReference>
<comment type="caution">
    <text evidence="8">The sequence shown here is derived from an EMBL/GenBank/DDBJ whole genome shotgun (WGS) entry which is preliminary data.</text>
</comment>
<organism evidence="8 9">
    <name type="scientific">Pseudonocardia sulfidoxydans NBRC 16205</name>
    <dbReference type="NCBI Taxonomy" id="1223511"/>
    <lineage>
        <taxon>Bacteria</taxon>
        <taxon>Bacillati</taxon>
        <taxon>Actinomycetota</taxon>
        <taxon>Actinomycetes</taxon>
        <taxon>Pseudonocardiales</taxon>
        <taxon>Pseudonocardiaceae</taxon>
        <taxon>Pseudonocardia</taxon>
    </lineage>
</organism>